<dbReference type="InterPro" id="IPR013325">
    <property type="entry name" value="RNA_pol_sigma_r2"/>
</dbReference>
<dbReference type="PANTHER" id="PTHR43133:SF50">
    <property type="entry name" value="ECF RNA POLYMERASE SIGMA FACTOR SIGM"/>
    <property type="match status" value="1"/>
</dbReference>
<comment type="caution">
    <text evidence="8">The sequence shown here is derived from an EMBL/GenBank/DDBJ whole genome shotgun (WGS) entry which is preliminary data.</text>
</comment>
<keyword evidence="5" id="KW-0804">Transcription</keyword>
<dbReference type="NCBIfam" id="TIGR02937">
    <property type="entry name" value="sigma70-ECF"/>
    <property type="match status" value="1"/>
</dbReference>
<dbReference type="SUPFAM" id="SSF88946">
    <property type="entry name" value="Sigma2 domain of RNA polymerase sigma factors"/>
    <property type="match status" value="1"/>
</dbReference>
<proteinExistence type="inferred from homology"/>
<dbReference type="EMBL" id="JBHSQW010000035">
    <property type="protein sequence ID" value="MFC5996107.1"/>
    <property type="molecule type" value="Genomic_DNA"/>
</dbReference>
<dbReference type="NCBIfam" id="NF007225">
    <property type="entry name" value="PRK09643.1"/>
    <property type="match status" value="1"/>
</dbReference>
<dbReference type="Pfam" id="PF04542">
    <property type="entry name" value="Sigma70_r2"/>
    <property type="match status" value="1"/>
</dbReference>
<dbReference type="SUPFAM" id="SSF88659">
    <property type="entry name" value="Sigma3 and sigma4 domains of RNA polymerase sigma factors"/>
    <property type="match status" value="1"/>
</dbReference>
<dbReference type="InterPro" id="IPR014284">
    <property type="entry name" value="RNA_pol_sigma-70_dom"/>
</dbReference>
<evidence type="ECO:0000256" key="4">
    <source>
        <dbReference type="ARBA" id="ARBA00023125"/>
    </source>
</evidence>
<evidence type="ECO:0000313" key="9">
    <source>
        <dbReference type="Proteomes" id="UP001596302"/>
    </source>
</evidence>
<dbReference type="PANTHER" id="PTHR43133">
    <property type="entry name" value="RNA POLYMERASE ECF-TYPE SIGMA FACTO"/>
    <property type="match status" value="1"/>
</dbReference>
<reference evidence="9" key="1">
    <citation type="journal article" date="2019" name="Int. J. Syst. Evol. Microbiol.">
        <title>The Global Catalogue of Microorganisms (GCM) 10K type strain sequencing project: providing services to taxonomists for standard genome sequencing and annotation.</title>
        <authorList>
            <consortium name="The Broad Institute Genomics Platform"/>
            <consortium name="The Broad Institute Genome Sequencing Center for Infectious Disease"/>
            <person name="Wu L."/>
            <person name="Ma J."/>
        </authorList>
    </citation>
    <scope>NUCLEOTIDE SEQUENCE [LARGE SCALE GENOMIC DNA]</scope>
    <source>
        <strain evidence="9">CCM 8391</strain>
    </source>
</reference>
<accession>A0ABW1J5X3</accession>
<feature type="domain" description="RNA polymerase sigma-70 region 2" evidence="6">
    <location>
        <begin position="26"/>
        <end position="92"/>
    </location>
</feature>
<evidence type="ECO:0000259" key="7">
    <source>
        <dbReference type="Pfam" id="PF08281"/>
    </source>
</evidence>
<dbReference type="Proteomes" id="UP001596302">
    <property type="component" value="Unassembled WGS sequence"/>
</dbReference>
<evidence type="ECO:0000259" key="6">
    <source>
        <dbReference type="Pfam" id="PF04542"/>
    </source>
</evidence>
<name>A0ABW1J5X3_9PSEU</name>
<dbReference type="Gene3D" id="1.10.10.10">
    <property type="entry name" value="Winged helix-like DNA-binding domain superfamily/Winged helix DNA-binding domain"/>
    <property type="match status" value="1"/>
</dbReference>
<sequence>MSAPPRSDHELIAAHRDGDRRAFDELVRRHGDRMWAVAIRTLRQSDDAADAVQEALVSAYRRIDGFRGDAAVATWLHRILVNICIDRLRRERVRHTVPWPERDVPDRRGDPVGEVATRIDVDEALALLSVDQRLAIELVDVQGWSVADAATILQVAPGTVKSRCARGRLRLARLLGHLREGER</sequence>
<evidence type="ECO:0000313" key="8">
    <source>
        <dbReference type="EMBL" id="MFC5996107.1"/>
    </source>
</evidence>
<evidence type="ECO:0000256" key="3">
    <source>
        <dbReference type="ARBA" id="ARBA00023082"/>
    </source>
</evidence>
<dbReference type="Gene3D" id="1.10.1740.10">
    <property type="match status" value="1"/>
</dbReference>
<protein>
    <submittedName>
        <fullName evidence="8">RNA polymerase sigma factor SigM</fullName>
    </submittedName>
</protein>
<feature type="domain" description="RNA polymerase sigma factor 70 region 4 type 2" evidence="7">
    <location>
        <begin position="120"/>
        <end position="171"/>
    </location>
</feature>
<evidence type="ECO:0000256" key="5">
    <source>
        <dbReference type="ARBA" id="ARBA00023163"/>
    </source>
</evidence>
<dbReference type="InterPro" id="IPR013249">
    <property type="entry name" value="RNA_pol_sigma70_r4_t2"/>
</dbReference>
<dbReference type="InterPro" id="IPR036388">
    <property type="entry name" value="WH-like_DNA-bd_sf"/>
</dbReference>
<gene>
    <name evidence="8" type="primary">sigM</name>
    <name evidence="8" type="ORF">ACFQE5_18025</name>
</gene>
<evidence type="ECO:0000256" key="1">
    <source>
        <dbReference type="ARBA" id="ARBA00010641"/>
    </source>
</evidence>
<organism evidence="8 9">
    <name type="scientific">Pseudonocardia hispaniensis</name>
    <dbReference type="NCBI Taxonomy" id="904933"/>
    <lineage>
        <taxon>Bacteria</taxon>
        <taxon>Bacillati</taxon>
        <taxon>Actinomycetota</taxon>
        <taxon>Actinomycetes</taxon>
        <taxon>Pseudonocardiales</taxon>
        <taxon>Pseudonocardiaceae</taxon>
        <taxon>Pseudonocardia</taxon>
    </lineage>
</organism>
<dbReference type="InterPro" id="IPR039425">
    <property type="entry name" value="RNA_pol_sigma-70-like"/>
</dbReference>
<keyword evidence="4" id="KW-0238">DNA-binding</keyword>
<keyword evidence="9" id="KW-1185">Reference proteome</keyword>
<dbReference type="RefSeq" id="WP_379586584.1">
    <property type="nucleotide sequence ID" value="NZ_JBHSQW010000035.1"/>
</dbReference>
<dbReference type="InterPro" id="IPR013324">
    <property type="entry name" value="RNA_pol_sigma_r3/r4-like"/>
</dbReference>
<dbReference type="InterPro" id="IPR007627">
    <property type="entry name" value="RNA_pol_sigma70_r2"/>
</dbReference>
<comment type="similarity">
    <text evidence="1">Belongs to the sigma-70 factor family. ECF subfamily.</text>
</comment>
<evidence type="ECO:0000256" key="2">
    <source>
        <dbReference type="ARBA" id="ARBA00023015"/>
    </source>
</evidence>
<dbReference type="Pfam" id="PF08281">
    <property type="entry name" value="Sigma70_r4_2"/>
    <property type="match status" value="1"/>
</dbReference>
<keyword evidence="2" id="KW-0805">Transcription regulation</keyword>
<keyword evidence="3" id="KW-0731">Sigma factor</keyword>